<evidence type="ECO:0000256" key="3">
    <source>
        <dbReference type="ARBA" id="ARBA00022840"/>
    </source>
</evidence>
<dbReference type="InterPro" id="IPR003439">
    <property type="entry name" value="ABC_transporter-like_ATP-bd"/>
</dbReference>
<keyword evidence="3 6" id="KW-0067">ATP-binding</keyword>
<accession>A0A6B3TP17</accession>
<evidence type="ECO:0000259" key="5">
    <source>
        <dbReference type="PROSITE" id="PS50893"/>
    </source>
</evidence>
<sequence>MPLTTTLSLESNYQEPYEKQKVIELKDVCLQYSINESPVLKNIGLSLYENEFVCVLGPSGCGKSSLLNIIAGFQKPTTGEVSINGVKYSKPTREIGVVFQKHNLFPWMKIKDNVSFGLKMQGVAKKQRESLAEYYINLVQLESVGDLLPHQLSGGMQQRASIARTLAANPKVILMDEPFSALDAITKETMQQHLISLWQKTKKTIFFITHDVNEALILGTRILVMQSNPGRVAIDMKNPLNQSNKIQIDFSSKQFQDLRTYLISTIKNNGKDDRNGY</sequence>
<protein>
    <submittedName>
        <fullName evidence="6">ABC transporter ATP-binding protein</fullName>
    </submittedName>
</protein>
<dbReference type="Gene3D" id="3.40.50.300">
    <property type="entry name" value="P-loop containing nucleotide triphosphate hydrolases"/>
    <property type="match status" value="1"/>
</dbReference>
<evidence type="ECO:0000313" key="6">
    <source>
        <dbReference type="EMBL" id="NEX78724.1"/>
    </source>
</evidence>
<dbReference type="AlphaFoldDB" id="A0A6B3TP17"/>
<evidence type="ECO:0000256" key="2">
    <source>
        <dbReference type="ARBA" id="ARBA00022741"/>
    </source>
</evidence>
<dbReference type="InterPro" id="IPR027417">
    <property type="entry name" value="P-loop_NTPase"/>
</dbReference>
<proteinExistence type="predicted"/>
<dbReference type="InterPro" id="IPR017871">
    <property type="entry name" value="ABC_transporter-like_CS"/>
</dbReference>
<dbReference type="InterPro" id="IPR003593">
    <property type="entry name" value="AAA+_ATPase"/>
</dbReference>
<evidence type="ECO:0000313" key="7">
    <source>
        <dbReference type="Proteomes" id="UP000481621"/>
    </source>
</evidence>
<dbReference type="SUPFAM" id="SSF52540">
    <property type="entry name" value="P-loop containing nucleoside triphosphate hydrolases"/>
    <property type="match status" value="1"/>
</dbReference>
<dbReference type="Pfam" id="PF00005">
    <property type="entry name" value="ABC_tran"/>
    <property type="match status" value="1"/>
</dbReference>
<keyword evidence="2" id="KW-0547">Nucleotide-binding</keyword>
<keyword evidence="1" id="KW-0813">Transport</keyword>
<name>A0A6B3TP17_9BACI</name>
<dbReference type="EMBL" id="JAAIUV010000009">
    <property type="protein sequence ID" value="NEX78724.1"/>
    <property type="molecule type" value="Genomic_DNA"/>
</dbReference>
<dbReference type="RefSeq" id="WP_163251240.1">
    <property type="nucleotide sequence ID" value="NZ_JAAIUV010000009.1"/>
</dbReference>
<evidence type="ECO:0000256" key="4">
    <source>
        <dbReference type="ARBA" id="ARBA00022967"/>
    </source>
</evidence>
<organism evidence="6 7">
    <name type="scientific">Neobacillus thermocopriae</name>
    <dbReference type="NCBI Taxonomy" id="1215031"/>
    <lineage>
        <taxon>Bacteria</taxon>
        <taxon>Bacillati</taxon>
        <taxon>Bacillota</taxon>
        <taxon>Bacilli</taxon>
        <taxon>Bacillales</taxon>
        <taxon>Bacillaceae</taxon>
        <taxon>Neobacillus</taxon>
    </lineage>
</organism>
<dbReference type="Proteomes" id="UP000481621">
    <property type="component" value="Unassembled WGS sequence"/>
</dbReference>
<dbReference type="PANTHER" id="PTHR42788">
    <property type="entry name" value="TAURINE IMPORT ATP-BINDING PROTEIN-RELATED"/>
    <property type="match status" value="1"/>
</dbReference>
<dbReference type="CDD" id="cd03293">
    <property type="entry name" value="ABC_NrtD_SsuB_transporters"/>
    <property type="match status" value="1"/>
</dbReference>
<gene>
    <name evidence="6" type="ORF">G4Z05_07485</name>
</gene>
<dbReference type="PANTHER" id="PTHR42788:SF13">
    <property type="entry name" value="ALIPHATIC SULFONATES IMPORT ATP-BINDING PROTEIN SSUB"/>
    <property type="match status" value="1"/>
</dbReference>
<dbReference type="InterPro" id="IPR050166">
    <property type="entry name" value="ABC_transporter_ATP-bind"/>
</dbReference>
<dbReference type="GO" id="GO:0005524">
    <property type="term" value="F:ATP binding"/>
    <property type="evidence" value="ECO:0007669"/>
    <property type="project" value="UniProtKB-KW"/>
</dbReference>
<dbReference type="SMART" id="SM00382">
    <property type="entry name" value="AAA"/>
    <property type="match status" value="1"/>
</dbReference>
<comment type="caution">
    <text evidence="6">The sequence shown here is derived from an EMBL/GenBank/DDBJ whole genome shotgun (WGS) entry which is preliminary data.</text>
</comment>
<keyword evidence="7" id="KW-1185">Reference proteome</keyword>
<reference evidence="6" key="1">
    <citation type="submission" date="2020-02" db="EMBL/GenBank/DDBJ databases">
        <title>Bacillus sedimentmangrovi sp. nov., isolated from sediment of the mangrove ecosystem.</title>
        <authorList>
            <person name="Liu G."/>
        </authorList>
    </citation>
    <scope>NUCLEOTIDE SEQUENCE [LARGE SCALE GENOMIC DNA]</scope>
    <source>
        <strain evidence="6">SgZ-7</strain>
    </source>
</reference>
<keyword evidence="4" id="KW-1278">Translocase</keyword>
<dbReference type="GO" id="GO:0016887">
    <property type="term" value="F:ATP hydrolysis activity"/>
    <property type="evidence" value="ECO:0007669"/>
    <property type="project" value="InterPro"/>
</dbReference>
<feature type="domain" description="ABC transporter" evidence="5">
    <location>
        <begin position="23"/>
        <end position="252"/>
    </location>
</feature>
<dbReference type="PROSITE" id="PS50893">
    <property type="entry name" value="ABC_TRANSPORTER_2"/>
    <property type="match status" value="1"/>
</dbReference>
<dbReference type="PROSITE" id="PS00211">
    <property type="entry name" value="ABC_TRANSPORTER_1"/>
    <property type="match status" value="1"/>
</dbReference>
<evidence type="ECO:0000256" key="1">
    <source>
        <dbReference type="ARBA" id="ARBA00022448"/>
    </source>
</evidence>